<gene>
    <name evidence="2" type="ORF">KC660_02160</name>
</gene>
<dbReference type="CDD" id="cd01285">
    <property type="entry name" value="nucleoside_deaminase"/>
    <property type="match status" value="1"/>
</dbReference>
<dbReference type="Gene3D" id="3.40.140.10">
    <property type="entry name" value="Cytidine Deaminase, domain 2"/>
    <property type="match status" value="1"/>
</dbReference>
<dbReference type="InterPro" id="IPR002125">
    <property type="entry name" value="CMP_dCMP_dom"/>
</dbReference>
<accession>A0A955L3H0</accession>
<dbReference type="AlphaFoldDB" id="A0A955L3H0"/>
<dbReference type="PROSITE" id="PS51747">
    <property type="entry name" value="CYT_DCMP_DEAMINASES_2"/>
    <property type="match status" value="1"/>
</dbReference>
<evidence type="ECO:0000259" key="1">
    <source>
        <dbReference type="PROSITE" id="PS51747"/>
    </source>
</evidence>
<organism evidence="2 3">
    <name type="scientific">Candidatus Dojkabacteria bacterium</name>
    <dbReference type="NCBI Taxonomy" id="2099670"/>
    <lineage>
        <taxon>Bacteria</taxon>
        <taxon>Candidatus Dojkabacteria</taxon>
    </lineage>
</organism>
<reference evidence="2" key="2">
    <citation type="journal article" date="2021" name="Microbiome">
        <title>Successional dynamics and alternative stable states in a saline activated sludge microbial community over 9 years.</title>
        <authorList>
            <person name="Wang Y."/>
            <person name="Ye J."/>
            <person name="Ju F."/>
            <person name="Liu L."/>
            <person name="Boyd J.A."/>
            <person name="Deng Y."/>
            <person name="Parks D.H."/>
            <person name="Jiang X."/>
            <person name="Yin X."/>
            <person name="Woodcroft B.J."/>
            <person name="Tyson G.W."/>
            <person name="Hugenholtz P."/>
            <person name="Polz M.F."/>
            <person name="Zhang T."/>
        </authorList>
    </citation>
    <scope>NUCLEOTIDE SEQUENCE</scope>
    <source>
        <strain evidence="2">HKST-UBA10</strain>
    </source>
</reference>
<protein>
    <submittedName>
        <fullName evidence="2">Nucleoside deaminase</fullName>
    </submittedName>
</protein>
<feature type="domain" description="CMP/dCMP-type deaminase" evidence="1">
    <location>
        <begin position="2"/>
        <end position="120"/>
    </location>
</feature>
<dbReference type="InterPro" id="IPR016193">
    <property type="entry name" value="Cytidine_deaminase-like"/>
</dbReference>
<evidence type="ECO:0000313" key="2">
    <source>
        <dbReference type="EMBL" id="MCA9382190.1"/>
    </source>
</evidence>
<evidence type="ECO:0000313" key="3">
    <source>
        <dbReference type="Proteomes" id="UP000782843"/>
    </source>
</evidence>
<reference evidence="2" key="1">
    <citation type="submission" date="2020-04" db="EMBL/GenBank/DDBJ databases">
        <authorList>
            <person name="Zhang T."/>
        </authorList>
    </citation>
    <scope>NUCLEOTIDE SEQUENCE</scope>
    <source>
        <strain evidence="2">HKST-UBA10</strain>
    </source>
</reference>
<proteinExistence type="predicted"/>
<sequence>MNEDIYFLKLAIENSRKSMNEGNFPAGAIVVNDDKVLSSDISSPFPNLFHADSKAVSSAFKKYGVLTGAVLYIGLQPCLMCTGVAYWAGIRRIVYAIPKSKVSGDYYETANDTDELFKTFNEQIEFVHISELEQEAIKVIMDWEAKNSNDTNQTTSA</sequence>
<dbReference type="SUPFAM" id="SSF53927">
    <property type="entry name" value="Cytidine deaminase-like"/>
    <property type="match status" value="1"/>
</dbReference>
<dbReference type="EMBL" id="JAGQLG010000079">
    <property type="protein sequence ID" value="MCA9382190.1"/>
    <property type="molecule type" value="Genomic_DNA"/>
</dbReference>
<dbReference type="GO" id="GO:0003824">
    <property type="term" value="F:catalytic activity"/>
    <property type="evidence" value="ECO:0007669"/>
    <property type="project" value="InterPro"/>
</dbReference>
<dbReference type="Pfam" id="PF00383">
    <property type="entry name" value="dCMP_cyt_deam_1"/>
    <property type="match status" value="1"/>
</dbReference>
<dbReference type="PANTHER" id="PTHR11079">
    <property type="entry name" value="CYTOSINE DEAMINASE FAMILY MEMBER"/>
    <property type="match status" value="1"/>
</dbReference>
<name>A0A955L3H0_9BACT</name>
<comment type="caution">
    <text evidence="2">The sequence shown here is derived from an EMBL/GenBank/DDBJ whole genome shotgun (WGS) entry which is preliminary data.</text>
</comment>
<dbReference type="PANTHER" id="PTHR11079:SF162">
    <property type="entry name" value="RIBOFLAVIN BIOSYNTHESIS PROTEIN PYRD, CHLOROPLASTIC"/>
    <property type="match status" value="1"/>
</dbReference>
<dbReference type="Proteomes" id="UP000782843">
    <property type="component" value="Unassembled WGS sequence"/>
</dbReference>